<feature type="binding site" evidence="12">
    <location>
        <position position="104"/>
    </location>
    <ligand>
        <name>NAD(+)</name>
        <dbReference type="ChEBI" id="CHEBI:57540"/>
    </ligand>
</feature>
<dbReference type="Pfam" id="PF02737">
    <property type="entry name" value="3HCDH_N"/>
    <property type="match status" value="1"/>
</dbReference>
<dbReference type="InterPro" id="IPR006176">
    <property type="entry name" value="3-OHacyl-CoA_DH_NAD-bd"/>
</dbReference>
<evidence type="ECO:0000256" key="1">
    <source>
        <dbReference type="ARBA" id="ARBA00004496"/>
    </source>
</evidence>
<dbReference type="SUPFAM" id="SSF48179">
    <property type="entry name" value="6-phosphogluconate dehydrogenase C-terminal domain-like"/>
    <property type="match status" value="1"/>
</dbReference>
<evidence type="ECO:0000256" key="3">
    <source>
        <dbReference type="ARBA" id="ARBA00009463"/>
    </source>
</evidence>
<comment type="similarity">
    <text evidence="3">Belongs to the 3-hydroxyacyl-CoA dehydrogenase family.</text>
</comment>
<keyword evidence="6" id="KW-0597">Phosphoprotein</keyword>
<feature type="binding site" evidence="12">
    <location>
        <position position="109"/>
    </location>
    <ligand>
        <name>NAD(+)</name>
        <dbReference type="ChEBI" id="CHEBI:57540"/>
    </ligand>
</feature>
<evidence type="ECO:0000256" key="4">
    <source>
        <dbReference type="ARBA" id="ARBA00011738"/>
    </source>
</evidence>
<evidence type="ECO:0000256" key="5">
    <source>
        <dbReference type="ARBA" id="ARBA00022490"/>
    </source>
</evidence>
<dbReference type="GO" id="GO:0050104">
    <property type="term" value="F:L-gulonate 3-dehydrogenase activity"/>
    <property type="evidence" value="ECO:0007669"/>
    <property type="project" value="UniProtKB-EC"/>
</dbReference>
<dbReference type="AlphaFoldDB" id="A0A852TFQ1"/>
<keyword evidence="5" id="KW-0963">Cytoplasm</keyword>
<dbReference type="Gene3D" id="1.10.1040.10">
    <property type="entry name" value="N-(1-d-carboxylethyl)-l-norvaline Dehydrogenase, domain 2"/>
    <property type="match status" value="1"/>
</dbReference>
<comment type="caution">
    <text evidence="15">The sequence shown here is derived from an EMBL/GenBank/DDBJ whole genome shotgun (WGS) entry which is preliminary data.</text>
</comment>
<proteinExistence type="inferred from homology"/>
<feature type="binding site" evidence="12">
    <location>
        <position position="131"/>
    </location>
    <ligand>
        <name>NAD(+)</name>
        <dbReference type="ChEBI" id="CHEBI:57540"/>
    </ligand>
</feature>
<reference evidence="16" key="1">
    <citation type="submission" date="2020-07" db="EMBL/GenBank/DDBJ databases">
        <authorList>
            <person name="Partida-Martinez L."/>
            <person name="Huntemann M."/>
            <person name="Clum A."/>
            <person name="Wang J."/>
            <person name="Palaniappan K."/>
            <person name="Ritter S."/>
            <person name="Chen I.-M."/>
            <person name="Stamatis D."/>
            <person name="Reddy T."/>
            <person name="O'Malley R."/>
            <person name="Daum C."/>
            <person name="Shapiro N."/>
            <person name="Ivanova N."/>
            <person name="Kyrpides N."/>
            <person name="Woyke T."/>
        </authorList>
    </citation>
    <scope>NUCLEOTIDE SEQUENCE [LARGE SCALE GENOMIC DNA]</scope>
    <source>
        <strain evidence="16">AT2.8</strain>
    </source>
</reference>
<comment type="pathway">
    <text evidence="2">Lipid metabolism; butanoate metabolism.</text>
</comment>
<dbReference type="EC" id="1.1.1.45" evidence="9"/>
<dbReference type="InterPro" id="IPR022694">
    <property type="entry name" value="3-OHacyl-CoA_DH"/>
</dbReference>
<comment type="subcellular location">
    <subcellularLocation>
        <location evidence="1">Cytoplasm</location>
    </subcellularLocation>
</comment>
<feature type="domain" description="3-hydroxyacyl-CoA dehydrogenase C-terminal" evidence="13">
    <location>
        <begin position="198"/>
        <end position="296"/>
    </location>
</feature>
<dbReference type="Pfam" id="PF00725">
    <property type="entry name" value="3HCDH"/>
    <property type="match status" value="1"/>
</dbReference>
<keyword evidence="7 15" id="KW-0560">Oxidoreductase</keyword>
<dbReference type="InterPro" id="IPR013328">
    <property type="entry name" value="6PGD_dom2"/>
</dbReference>
<evidence type="ECO:0000256" key="8">
    <source>
        <dbReference type="ARBA" id="ARBA00023027"/>
    </source>
</evidence>
<feature type="binding site" evidence="12">
    <location>
        <begin position="12"/>
        <end position="17"/>
    </location>
    <ligand>
        <name>NAD(+)</name>
        <dbReference type="ChEBI" id="CHEBI:57540"/>
    </ligand>
</feature>
<evidence type="ECO:0000259" key="13">
    <source>
        <dbReference type="Pfam" id="PF00725"/>
    </source>
</evidence>
<feature type="binding site" evidence="12">
    <location>
        <position position="289"/>
    </location>
    <ligand>
        <name>NAD(+)</name>
        <dbReference type="ChEBI" id="CHEBI:57540"/>
    </ligand>
</feature>
<evidence type="ECO:0000256" key="11">
    <source>
        <dbReference type="PIRSR" id="PIRSR000105-1"/>
    </source>
</evidence>
<dbReference type="InterPro" id="IPR008927">
    <property type="entry name" value="6-PGluconate_DH-like_C_sf"/>
</dbReference>
<feature type="binding site" evidence="12">
    <location>
        <position position="155"/>
    </location>
    <ligand>
        <name>NAD(+)</name>
        <dbReference type="ChEBI" id="CHEBI:57540"/>
    </ligand>
</feature>
<dbReference type="PIRSF" id="PIRSF000105">
    <property type="entry name" value="HCDH"/>
    <property type="match status" value="1"/>
</dbReference>
<protein>
    <recommendedName>
        <fullName evidence="10">L-gulonate 3-dehydrogenase</fullName>
        <ecNumber evidence="9">1.1.1.45</ecNumber>
    </recommendedName>
    <alternativeName>
        <fullName evidence="10">L-gulonate 3-dehydrogenase</fullName>
    </alternativeName>
</protein>
<comment type="subunit">
    <text evidence="4">Homodimer.</text>
</comment>
<dbReference type="InterPro" id="IPR036291">
    <property type="entry name" value="NAD(P)-bd_dom_sf"/>
</dbReference>
<dbReference type="PANTHER" id="PTHR48075:SF1">
    <property type="entry name" value="LAMBDA-CRYSTALLIN HOMOLOG"/>
    <property type="match status" value="1"/>
</dbReference>
<evidence type="ECO:0000313" key="15">
    <source>
        <dbReference type="EMBL" id="NYE07021.1"/>
    </source>
</evidence>
<organism evidence="15 16">
    <name type="scientific">Neobacillus niacini</name>
    <dbReference type="NCBI Taxonomy" id="86668"/>
    <lineage>
        <taxon>Bacteria</taxon>
        <taxon>Bacillati</taxon>
        <taxon>Bacillota</taxon>
        <taxon>Bacilli</taxon>
        <taxon>Bacillales</taxon>
        <taxon>Bacillaceae</taxon>
        <taxon>Neobacillus</taxon>
    </lineage>
</organism>
<evidence type="ECO:0000313" key="16">
    <source>
        <dbReference type="Proteomes" id="UP000548423"/>
    </source>
</evidence>
<feature type="binding site" evidence="12">
    <location>
        <position position="35"/>
    </location>
    <ligand>
        <name>NAD(+)</name>
        <dbReference type="ChEBI" id="CHEBI:57540"/>
    </ligand>
</feature>
<dbReference type="GO" id="GO:0070403">
    <property type="term" value="F:NAD+ binding"/>
    <property type="evidence" value="ECO:0007669"/>
    <property type="project" value="InterPro"/>
</dbReference>
<keyword evidence="8 12" id="KW-0520">NAD</keyword>
<evidence type="ECO:0000256" key="6">
    <source>
        <dbReference type="ARBA" id="ARBA00022553"/>
    </source>
</evidence>
<dbReference type="PANTHER" id="PTHR48075">
    <property type="entry name" value="3-HYDROXYACYL-COA DEHYDROGENASE FAMILY PROTEIN"/>
    <property type="match status" value="1"/>
</dbReference>
<dbReference type="NCBIfam" id="NF006125">
    <property type="entry name" value="PRK08269.1"/>
    <property type="match status" value="1"/>
</dbReference>
<evidence type="ECO:0000256" key="12">
    <source>
        <dbReference type="PIRSR" id="PIRSR000105-2"/>
    </source>
</evidence>
<evidence type="ECO:0000259" key="14">
    <source>
        <dbReference type="Pfam" id="PF02737"/>
    </source>
</evidence>
<name>A0A852TFQ1_9BACI</name>
<dbReference type="EMBL" id="JACCBX010000008">
    <property type="protein sequence ID" value="NYE07021.1"/>
    <property type="molecule type" value="Genomic_DNA"/>
</dbReference>
<evidence type="ECO:0000256" key="7">
    <source>
        <dbReference type="ARBA" id="ARBA00023002"/>
    </source>
</evidence>
<reference evidence="16" key="2">
    <citation type="submission" date="2020-08" db="EMBL/GenBank/DDBJ databases">
        <title>The Agave Microbiome: Exploring the role of microbial communities in plant adaptations to desert environments.</title>
        <authorList>
            <person name="Partida-Martinez L.P."/>
        </authorList>
    </citation>
    <scope>NUCLEOTIDE SEQUENCE [LARGE SCALE GENOMIC DNA]</scope>
    <source>
        <strain evidence="16">AT2.8</strain>
    </source>
</reference>
<sequence>MKLTNGSIAVAGAGRMGRGISLSFANQGYPVTLIDIKERTREEFLQLKEQVYNELRNQSEILVATNVIARESVETILSQVEVCSMKDHNLSWQNSDVLFEAVPEILEVKKSVFASICEILSENTIIASTTSSFSANDLVEYIQGKERFMNTHWLNPAYLMPLVEVSPSESTSSEYLQKMTSLLEGIGKVPVICAPSPGFIVPRIQALAMNEASRLVEEGVATVEDIDKASTVGFGLRFAILGLLEFIDWGGAETLYHASHYLKDSMGEERFAPPEIIENKMNTGEIGMKTGKGFYSFEGKNIDEYQVETLQKFVDLLKHLGYLTDVKKQYN</sequence>
<dbReference type="Proteomes" id="UP000548423">
    <property type="component" value="Unassembled WGS sequence"/>
</dbReference>
<evidence type="ECO:0000256" key="10">
    <source>
        <dbReference type="ARBA" id="ARBA00042709"/>
    </source>
</evidence>
<dbReference type="Gene3D" id="3.40.50.720">
    <property type="entry name" value="NAD(P)-binding Rossmann-like Domain"/>
    <property type="match status" value="1"/>
</dbReference>
<feature type="site" description="Important for catalytic activity" evidence="11">
    <location>
        <position position="152"/>
    </location>
</feature>
<accession>A0A852TFQ1</accession>
<gene>
    <name evidence="15" type="ORF">F4694_003806</name>
</gene>
<dbReference type="SUPFAM" id="SSF51735">
    <property type="entry name" value="NAD(P)-binding Rossmann-fold domains"/>
    <property type="match status" value="1"/>
</dbReference>
<evidence type="ECO:0000256" key="9">
    <source>
        <dbReference type="ARBA" id="ARBA00038962"/>
    </source>
</evidence>
<dbReference type="InterPro" id="IPR006108">
    <property type="entry name" value="3HC_DH_C"/>
</dbReference>
<feature type="domain" description="3-hydroxyacyl-CoA dehydrogenase NAD binding" evidence="14">
    <location>
        <begin position="8"/>
        <end position="193"/>
    </location>
</feature>
<evidence type="ECO:0000256" key="2">
    <source>
        <dbReference type="ARBA" id="ARBA00005086"/>
    </source>
</evidence>
<dbReference type="GO" id="GO:0006631">
    <property type="term" value="P:fatty acid metabolic process"/>
    <property type="evidence" value="ECO:0007669"/>
    <property type="project" value="InterPro"/>
</dbReference>
<dbReference type="GO" id="GO:0005737">
    <property type="term" value="C:cytoplasm"/>
    <property type="evidence" value="ECO:0007669"/>
    <property type="project" value="UniProtKB-SubCell"/>
</dbReference>